<dbReference type="EMBL" id="JAHQCW010000003">
    <property type="protein sequence ID" value="MBU9735458.1"/>
    <property type="molecule type" value="Genomic_DNA"/>
</dbReference>
<evidence type="ECO:0000313" key="10">
    <source>
        <dbReference type="EMBL" id="MBU9735458.1"/>
    </source>
</evidence>
<feature type="transmembrane region" description="Helical" evidence="9">
    <location>
        <begin position="172"/>
        <end position="192"/>
    </location>
</feature>
<evidence type="ECO:0000256" key="4">
    <source>
        <dbReference type="ARBA" id="ARBA00022519"/>
    </source>
</evidence>
<feature type="transmembrane region" description="Helical" evidence="9">
    <location>
        <begin position="280"/>
        <end position="297"/>
    </location>
</feature>
<evidence type="ECO:0000256" key="6">
    <source>
        <dbReference type="ARBA" id="ARBA00022989"/>
    </source>
</evidence>
<feature type="transmembrane region" description="Helical" evidence="9">
    <location>
        <begin position="17"/>
        <end position="35"/>
    </location>
</feature>
<dbReference type="RefSeq" id="WP_158342891.1">
    <property type="nucleotide sequence ID" value="NZ_JAHQCW010000003.1"/>
</dbReference>
<dbReference type="GO" id="GO:0005886">
    <property type="term" value="C:plasma membrane"/>
    <property type="evidence" value="ECO:0007669"/>
    <property type="project" value="UniProtKB-SubCell"/>
</dbReference>
<keyword evidence="4" id="KW-0997">Cell inner membrane</keyword>
<gene>
    <name evidence="10" type="ORF">KTH89_02850</name>
</gene>
<feature type="transmembrane region" description="Helical" evidence="9">
    <location>
        <begin position="303"/>
        <end position="322"/>
    </location>
</feature>
<evidence type="ECO:0000256" key="5">
    <source>
        <dbReference type="ARBA" id="ARBA00022692"/>
    </source>
</evidence>
<feature type="transmembrane region" description="Helical" evidence="9">
    <location>
        <begin position="133"/>
        <end position="152"/>
    </location>
</feature>
<name>A0A949JUP0_9FIRM</name>
<dbReference type="AlphaFoldDB" id="A0A949JUP0"/>
<reference evidence="10" key="1">
    <citation type="submission" date="2021-06" db="EMBL/GenBank/DDBJ databases">
        <title>Description of novel taxa of the family Lachnospiraceae.</title>
        <authorList>
            <person name="Chaplin A.V."/>
            <person name="Sokolova S.R."/>
            <person name="Pikina A.P."/>
            <person name="Korzhanova M."/>
            <person name="Belova V."/>
            <person name="Korostin D."/>
            <person name="Efimov B.A."/>
        </authorList>
    </citation>
    <scope>NUCLEOTIDE SEQUENCE</scope>
    <source>
        <strain evidence="10">ASD5720</strain>
    </source>
</reference>
<dbReference type="Proteomes" id="UP000712157">
    <property type="component" value="Unassembled WGS sequence"/>
</dbReference>
<organism evidence="10 11">
    <name type="scientific">Diplocloster agilis</name>
    <dbReference type="NCBI Taxonomy" id="2850323"/>
    <lineage>
        <taxon>Bacteria</taxon>
        <taxon>Bacillati</taxon>
        <taxon>Bacillota</taxon>
        <taxon>Clostridia</taxon>
        <taxon>Lachnospirales</taxon>
        <taxon>Lachnospiraceae</taxon>
        <taxon>Diplocloster</taxon>
    </lineage>
</organism>
<feature type="transmembrane region" description="Helical" evidence="9">
    <location>
        <begin position="81"/>
        <end position="98"/>
    </location>
</feature>
<dbReference type="PANTHER" id="PTHR32196:SF71">
    <property type="entry name" value="AUTOINDUCER 2 IMPORT SYSTEM PERMEASE PROTEIN LSRD"/>
    <property type="match status" value="1"/>
</dbReference>
<dbReference type="GO" id="GO:0022857">
    <property type="term" value="F:transmembrane transporter activity"/>
    <property type="evidence" value="ECO:0007669"/>
    <property type="project" value="InterPro"/>
</dbReference>
<evidence type="ECO:0000256" key="9">
    <source>
        <dbReference type="SAM" id="Phobius"/>
    </source>
</evidence>
<accession>A0A949JUP0</accession>
<feature type="transmembrane region" description="Helical" evidence="9">
    <location>
        <begin position="223"/>
        <end position="251"/>
    </location>
</feature>
<proteinExistence type="predicted"/>
<keyword evidence="3" id="KW-1003">Cell membrane</keyword>
<protein>
    <recommendedName>
        <fullName evidence="8">Autoinducer 2 import system permease protein LsrD</fullName>
    </recommendedName>
</protein>
<evidence type="ECO:0000256" key="1">
    <source>
        <dbReference type="ARBA" id="ARBA00004651"/>
    </source>
</evidence>
<evidence type="ECO:0000256" key="3">
    <source>
        <dbReference type="ARBA" id="ARBA00022475"/>
    </source>
</evidence>
<keyword evidence="5 9" id="KW-0812">Transmembrane</keyword>
<evidence type="ECO:0000256" key="7">
    <source>
        <dbReference type="ARBA" id="ARBA00023136"/>
    </source>
</evidence>
<keyword evidence="2" id="KW-0813">Transport</keyword>
<evidence type="ECO:0000313" key="11">
    <source>
        <dbReference type="Proteomes" id="UP000712157"/>
    </source>
</evidence>
<dbReference type="InterPro" id="IPR001851">
    <property type="entry name" value="ABC_transp_permease"/>
</dbReference>
<evidence type="ECO:0000256" key="2">
    <source>
        <dbReference type="ARBA" id="ARBA00022448"/>
    </source>
</evidence>
<evidence type="ECO:0000256" key="8">
    <source>
        <dbReference type="ARBA" id="ARBA00039381"/>
    </source>
</evidence>
<feature type="transmembrane region" description="Helical" evidence="9">
    <location>
        <begin position="104"/>
        <end position="126"/>
    </location>
</feature>
<dbReference type="CDD" id="cd06579">
    <property type="entry name" value="TM_PBP1_transp_AraH_like"/>
    <property type="match status" value="1"/>
</dbReference>
<keyword evidence="7 9" id="KW-0472">Membrane</keyword>
<dbReference type="PANTHER" id="PTHR32196">
    <property type="entry name" value="ABC TRANSPORTER PERMEASE PROTEIN YPHD-RELATED-RELATED"/>
    <property type="match status" value="1"/>
</dbReference>
<keyword evidence="11" id="KW-1185">Reference proteome</keyword>
<sequence>MTEACEGSVGKRILQYLMRYGMYLIFLLLMIYFSVSNPNFLTFNNLILILQQASPHGIAVIGIIFVLTVGGIDISIGRNMFLASTLVGVMTVNVSKNFLDSTAALAACLGIAVAVGIVFGLLNGIIITKFRMVPFITTLAVGSVMRGLGLTISNTRQFNITFMSPLASGRIFNIPYVLIIFAVLLVVSNYILRSTTFGRHLMAIGNDPENAKKIGINVDRDTILVYVICAVLAALGGILSAGQIGTIAATFGEGNEFIAISAAVVGGASLFGGKATILPGAVVGILLITLITNGMAMVNASPYAYTIVRGAIIFLAVMLDSINYKGVLR</sequence>
<dbReference type="Pfam" id="PF02653">
    <property type="entry name" value="BPD_transp_2"/>
    <property type="match status" value="1"/>
</dbReference>
<feature type="transmembrane region" description="Helical" evidence="9">
    <location>
        <begin position="55"/>
        <end position="74"/>
    </location>
</feature>
<comment type="subcellular location">
    <subcellularLocation>
        <location evidence="1">Cell membrane</location>
        <topology evidence="1">Multi-pass membrane protein</topology>
    </subcellularLocation>
</comment>
<keyword evidence="6 9" id="KW-1133">Transmembrane helix</keyword>
<comment type="caution">
    <text evidence="10">The sequence shown here is derived from an EMBL/GenBank/DDBJ whole genome shotgun (WGS) entry which is preliminary data.</text>
</comment>